<dbReference type="STRING" id="515897.SAMN05421849_1340"/>
<dbReference type="AlphaFoldDB" id="A0A1R3WRT9"/>
<dbReference type="RefSeq" id="WP_076648860.1">
    <property type="nucleotide sequence ID" value="NZ_FTPS01000001.1"/>
</dbReference>
<accession>A0A1R3WRT9</accession>
<protein>
    <submittedName>
        <fullName evidence="3">Hpt domain-containing protein</fullName>
    </submittedName>
</protein>
<evidence type="ECO:0000256" key="1">
    <source>
        <dbReference type="ARBA" id="ARBA00023012"/>
    </source>
</evidence>
<feature type="domain" description="HPt" evidence="2">
    <location>
        <begin position="21"/>
        <end position="70"/>
    </location>
</feature>
<sequence length="114" mass="11973">MIDWGRIRDLRHDVGAGNFTEILDLFLQEADDLLRQLAQAADSAAQGDILHCLRGSALSLGFCDLVRLCSDPAIVPGAGPPDTANLRAAFERERDALLAGLGAPGHPSPTEGGA</sequence>
<evidence type="ECO:0000313" key="3">
    <source>
        <dbReference type="EMBL" id="SIT80597.1"/>
    </source>
</evidence>
<dbReference type="GO" id="GO:0000160">
    <property type="term" value="P:phosphorelay signal transduction system"/>
    <property type="evidence" value="ECO:0007669"/>
    <property type="project" value="UniProtKB-KW"/>
</dbReference>
<evidence type="ECO:0000313" key="4">
    <source>
        <dbReference type="Proteomes" id="UP000192455"/>
    </source>
</evidence>
<gene>
    <name evidence="3" type="ORF">SAMN05421849_1340</name>
</gene>
<keyword evidence="1" id="KW-0902">Two-component regulatory system</keyword>
<dbReference type="InterPro" id="IPR036641">
    <property type="entry name" value="HPT_dom_sf"/>
</dbReference>
<organism evidence="3 4">
    <name type="scientific">Pontibaca methylaminivorans</name>
    <dbReference type="NCBI Taxonomy" id="515897"/>
    <lineage>
        <taxon>Bacteria</taxon>
        <taxon>Pseudomonadati</taxon>
        <taxon>Pseudomonadota</taxon>
        <taxon>Alphaproteobacteria</taxon>
        <taxon>Rhodobacterales</taxon>
        <taxon>Roseobacteraceae</taxon>
        <taxon>Pontibaca</taxon>
    </lineage>
</organism>
<dbReference type="Pfam" id="PF01627">
    <property type="entry name" value="Hpt"/>
    <property type="match status" value="1"/>
</dbReference>
<dbReference type="SUPFAM" id="SSF47226">
    <property type="entry name" value="Histidine-containing phosphotransfer domain, HPT domain"/>
    <property type="match status" value="1"/>
</dbReference>
<proteinExistence type="predicted"/>
<dbReference type="InterPro" id="IPR008207">
    <property type="entry name" value="Sig_transdc_His_kin_Hpt_dom"/>
</dbReference>
<evidence type="ECO:0000259" key="2">
    <source>
        <dbReference type="Pfam" id="PF01627"/>
    </source>
</evidence>
<keyword evidence="4" id="KW-1185">Reference proteome</keyword>
<dbReference type="Proteomes" id="UP000192455">
    <property type="component" value="Unassembled WGS sequence"/>
</dbReference>
<dbReference type="EMBL" id="FTPS01000001">
    <property type="protein sequence ID" value="SIT80597.1"/>
    <property type="molecule type" value="Genomic_DNA"/>
</dbReference>
<name>A0A1R3WRT9_9RHOB</name>
<dbReference type="GO" id="GO:0004672">
    <property type="term" value="F:protein kinase activity"/>
    <property type="evidence" value="ECO:0007669"/>
    <property type="project" value="UniProtKB-ARBA"/>
</dbReference>
<dbReference type="OrthoDB" id="7867809at2"/>
<dbReference type="Gene3D" id="1.20.120.160">
    <property type="entry name" value="HPT domain"/>
    <property type="match status" value="1"/>
</dbReference>
<reference evidence="3 4" key="1">
    <citation type="submission" date="2017-01" db="EMBL/GenBank/DDBJ databases">
        <authorList>
            <person name="Mah S.A."/>
            <person name="Swanson W.J."/>
            <person name="Moy G.W."/>
            <person name="Vacquier V.D."/>
        </authorList>
    </citation>
    <scope>NUCLEOTIDE SEQUENCE [LARGE SCALE GENOMIC DNA]</scope>
    <source>
        <strain evidence="3 4">DSM 21219</strain>
    </source>
</reference>